<dbReference type="AlphaFoldDB" id="A0A5A7PTH2"/>
<keyword evidence="2" id="KW-1185">Reference proteome</keyword>
<evidence type="ECO:0000313" key="2">
    <source>
        <dbReference type="Proteomes" id="UP000325081"/>
    </source>
</evidence>
<reference evidence="2" key="1">
    <citation type="journal article" date="2019" name="Curr. Biol.">
        <title>Genome Sequence of Striga asiatica Provides Insight into the Evolution of Plant Parasitism.</title>
        <authorList>
            <person name="Yoshida S."/>
            <person name="Kim S."/>
            <person name="Wafula E.K."/>
            <person name="Tanskanen J."/>
            <person name="Kim Y.M."/>
            <person name="Honaas L."/>
            <person name="Yang Z."/>
            <person name="Spallek T."/>
            <person name="Conn C.E."/>
            <person name="Ichihashi Y."/>
            <person name="Cheong K."/>
            <person name="Cui S."/>
            <person name="Der J.P."/>
            <person name="Gundlach H."/>
            <person name="Jiao Y."/>
            <person name="Hori C."/>
            <person name="Ishida J.K."/>
            <person name="Kasahara H."/>
            <person name="Kiba T."/>
            <person name="Kim M.S."/>
            <person name="Koo N."/>
            <person name="Laohavisit A."/>
            <person name="Lee Y.H."/>
            <person name="Lumba S."/>
            <person name="McCourt P."/>
            <person name="Mortimer J.C."/>
            <person name="Mutuku J.M."/>
            <person name="Nomura T."/>
            <person name="Sasaki-Sekimoto Y."/>
            <person name="Seto Y."/>
            <person name="Wang Y."/>
            <person name="Wakatake T."/>
            <person name="Sakakibara H."/>
            <person name="Demura T."/>
            <person name="Yamaguchi S."/>
            <person name="Yoneyama K."/>
            <person name="Manabe R.I."/>
            <person name="Nelson D.C."/>
            <person name="Schulman A.H."/>
            <person name="Timko M.P."/>
            <person name="dePamphilis C.W."/>
            <person name="Choi D."/>
            <person name="Shirasu K."/>
        </authorList>
    </citation>
    <scope>NUCLEOTIDE SEQUENCE [LARGE SCALE GENOMIC DNA]</scope>
    <source>
        <strain evidence="2">cv. UVA1</strain>
    </source>
</reference>
<sequence>MGSFRKRRRSSMAEEIKPPPLRTVKKISICREVADPAASVRREVPVAVSVVLESFSTDRWIFTTPNSEKFPKLSQRENQGSGAIAAAAENRTAIEAENSGFVADKRRLPLSKVVADCVERWFEDALKEARPATSICRCSWARCTTVAMAFPKTRQVYVAFGNLGEPLVYKGFKSEVNSPPLRAVNKASVCREVPNPASVHQEFSTAASVFSAPPQRAVNTFGSSPRFHPSVKFQPPLQSGVKLQSPPLLNTLVFPSASATGTTDTETSALKHCPMEAMLMHNPMKVTTLTSPICSPWQPSLSAVGKHEIKITKAHK</sequence>
<dbReference type="Proteomes" id="UP000325081">
    <property type="component" value="Unassembled WGS sequence"/>
</dbReference>
<accession>A0A5A7PTH2</accession>
<comment type="caution">
    <text evidence="1">The sequence shown here is derived from an EMBL/GenBank/DDBJ whole genome shotgun (WGS) entry which is preliminary data.</text>
</comment>
<evidence type="ECO:0000313" key="1">
    <source>
        <dbReference type="EMBL" id="GER35968.1"/>
    </source>
</evidence>
<protein>
    <submittedName>
        <fullName evidence="1">NAD(P)-binding Rossmann-fold superfamily protein</fullName>
    </submittedName>
</protein>
<name>A0A5A7PTH2_STRAF</name>
<organism evidence="1 2">
    <name type="scientific">Striga asiatica</name>
    <name type="common">Asiatic witchweed</name>
    <name type="synonym">Buchnera asiatica</name>
    <dbReference type="NCBI Taxonomy" id="4170"/>
    <lineage>
        <taxon>Eukaryota</taxon>
        <taxon>Viridiplantae</taxon>
        <taxon>Streptophyta</taxon>
        <taxon>Embryophyta</taxon>
        <taxon>Tracheophyta</taxon>
        <taxon>Spermatophyta</taxon>
        <taxon>Magnoliopsida</taxon>
        <taxon>eudicotyledons</taxon>
        <taxon>Gunneridae</taxon>
        <taxon>Pentapetalae</taxon>
        <taxon>asterids</taxon>
        <taxon>lamiids</taxon>
        <taxon>Lamiales</taxon>
        <taxon>Orobanchaceae</taxon>
        <taxon>Buchnereae</taxon>
        <taxon>Striga</taxon>
    </lineage>
</organism>
<proteinExistence type="predicted"/>
<dbReference type="EMBL" id="BKCP01005072">
    <property type="protein sequence ID" value="GER35968.1"/>
    <property type="molecule type" value="Genomic_DNA"/>
</dbReference>
<gene>
    <name evidence="1" type="ORF">STAS_12284</name>
</gene>